<dbReference type="AlphaFoldDB" id="A0A0F8XGC1"/>
<evidence type="ECO:0000256" key="1">
    <source>
        <dbReference type="SAM" id="MobiDB-lite"/>
    </source>
</evidence>
<sequence length="252" mass="26392">GCAVLALFFLTRDTSDKPAAKPAATPKPVERAEDPAPQPKAAPVTQPVSEPQPPRTEPEATPAPASESGDNADTATDRKSDAKADTGTDQKSGDKADTATDQNASARSASDDTVRVKSGTLLAGQSELAARKGVWKYEAPGKSSDAPTATPSGGDSDQGRKPSTLDAPRDGEGDALEQIRGVGPKLANMLRGMGFYHFDQIAGWTPDEIRWVDANLEGFKGRVERDDWVAQARALSEGHQTAPAQDSASDKG</sequence>
<proteinExistence type="predicted"/>
<accession>A0A0F8XGC1</accession>
<dbReference type="Gene3D" id="1.10.150.20">
    <property type="entry name" value="5' to 3' exonuclease, C-terminal subdomain"/>
    <property type="match status" value="1"/>
</dbReference>
<evidence type="ECO:0008006" key="3">
    <source>
        <dbReference type="Google" id="ProtNLM"/>
    </source>
</evidence>
<organism evidence="2">
    <name type="scientific">marine sediment metagenome</name>
    <dbReference type="NCBI Taxonomy" id="412755"/>
    <lineage>
        <taxon>unclassified sequences</taxon>
        <taxon>metagenomes</taxon>
        <taxon>ecological metagenomes</taxon>
    </lineage>
</organism>
<feature type="compositionally biased region" description="Polar residues" evidence="1">
    <location>
        <begin position="145"/>
        <end position="155"/>
    </location>
</feature>
<feature type="non-terminal residue" evidence="2">
    <location>
        <position position="1"/>
    </location>
</feature>
<feature type="region of interest" description="Disordered" evidence="1">
    <location>
        <begin position="10"/>
        <end position="180"/>
    </location>
</feature>
<feature type="compositionally biased region" description="Basic and acidic residues" evidence="1">
    <location>
        <begin position="75"/>
        <end position="98"/>
    </location>
</feature>
<protein>
    <recommendedName>
        <fullName evidence="3">NADH-quinone oxidoreductase subunit E</fullName>
    </recommendedName>
</protein>
<reference evidence="2" key="1">
    <citation type="journal article" date="2015" name="Nature">
        <title>Complex archaea that bridge the gap between prokaryotes and eukaryotes.</title>
        <authorList>
            <person name="Spang A."/>
            <person name="Saw J.H."/>
            <person name="Jorgensen S.L."/>
            <person name="Zaremba-Niedzwiedzka K."/>
            <person name="Martijn J."/>
            <person name="Lind A.E."/>
            <person name="van Eijk R."/>
            <person name="Schleper C."/>
            <person name="Guy L."/>
            <person name="Ettema T.J."/>
        </authorList>
    </citation>
    <scope>NUCLEOTIDE SEQUENCE</scope>
</reference>
<comment type="caution">
    <text evidence="2">The sequence shown here is derived from an EMBL/GenBank/DDBJ whole genome shotgun (WGS) entry which is preliminary data.</text>
</comment>
<name>A0A0F8XGC1_9ZZZZ</name>
<dbReference type="EMBL" id="LAZR01063171">
    <property type="protein sequence ID" value="KKK60030.1"/>
    <property type="molecule type" value="Genomic_DNA"/>
</dbReference>
<evidence type="ECO:0000313" key="2">
    <source>
        <dbReference type="EMBL" id="KKK60030.1"/>
    </source>
</evidence>
<gene>
    <name evidence="2" type="ORF">LCGC14_3028420</name>
</gene>
<feature type="compositionally biased region" description="Polar residues" evidence="1">
    <location>
        <begin position="99"/>
        <end position="108"/>
    </location>
</feature>